<accession>A0A812NLK8</accession>
<keyword evidence="9" id="KW-1185">Reference proteome</keyword>
<dbReference type="InterPro" id="IPR014395">
    <property type="entry name" value="Pen/GL7ACA/AHL_acylase"/>
</dbReference>
<dbReference type="EMBL" id="CAJNIZ010011112">
    <property type="protein sequence ID" value="CAE7311471.1"/>
    <property type="molecule type" value="Genomic_DNA"/>
</dbReference>
<name>A0A812NLK8_SYMPI</name>
<evidence type="ECO:0000313" key="8">
    <source>
        <dbReference type="EMBL" id="CAE7311471.1"/>
    </source>
</evidence>
<comment type="caution">
    <text evidence="8">The sequence shown here is derived from an EMBL/GenBank/DDBJ whole genome shotgun (WGS) entry which is preliminary data.</text>
</comment>
<keyword evidence="2 6" id="KW-0732">Signal</keyword>
<keyword evidence="3" id="KW-0378">Hydrolase</keyword>
<dbReference type="InterPro" id="IPR023343">
    <property type="entry name" value="Penicillin_amidase_dom1"/>
</dbReference>
<feature type="compositionally biased region" description="Basic and acidic residues" evidence="5">
    <location>
        <begin position="860"/>
        <end position="872"/>
    </location>
</feature>
<evidence type="ECO:0000313" key="9">
    <source>
        <dbReference type="Proteomes" id="UP000649617"/>
    </source>
</evidence>
<dbReference type="InterPro" id="IPR043146">
    <property type="entry name" value="Penicillin_amidase_N_B-knob"/>
</dbReference>
<feature type="region of interest" description="Disordered" evidence="5">
    <location>
        <begin position="852"/>
        <end position="872"/>
    </location>
</feature>
<sequence>MSHSIAIILRQLRIGAGMLFILCSLDVAAAQASLPTLAADVVIHRDEWGVPHIRGKSDAAVVFGSAWSQCEDHFWQLEDTYIKALGRSAEVSGEQGLQSDLNVALFEITTRAERDFPDQPDETRTLANAFAAGYNFYLERNPDITPRLLTRMEPWHVLAYERYMMLGRLLGAAHAPSPQATVLEEEQRASLGSNQWAIGPERTRNGTAMLFINPHQPWYGPGMFTEMHVKSDSGWDFSGAMFPGSPFPTAGFNNRLGWAYTVNEADIADVYRLTFDHPDDPDQYRYGDGWRRADSWQAQIKVAGEAQPRQYQLRRSHYGPVIKQEDEHHFLAARVPRLHNGSRMQQSLAQSRAQNFEQWYAAASTLQLQTFNTMYADADGNIFYLYNGTIAKRKVGVDWTQPVDGSDPEMEWGDFHPIEELPQVLNPQSGFMQNCNSSPFTTTDDDNPSMKDFPAYMVEDATDDKRRAKLSRWLLRQARDVTFEDWQAMAYDTTLYWPMTELPRYQQRLRHLALSDPELADRVQPYLSHLLDWDYRSTIDSTATTLAVAWYETLYGRGYPVETLKAEFTTDIPARFEALIEAADMLEERYGSWQVPYGQVYRIQRHAPYSDVADVPFDDRQPSLPNSGVRGPLGVAFTVYHTPPTDDPNRQHQYAVTGSSYQAVYEFHPDGVRAASYLHYGQSHDPDSPHFFDQAKLLSEKRFKPAWFAWTTSTSYSGPGYLWSYQMSNLPYVLTTADRVEIHELPGRYGDAIDDRNWAKLDAVFTEDAVFDLTGVGSRICEGLEDIKSFMETEAAHPRTHMMTNIYADSDEDGVTMQFRIVALIGKGQTATASYYDKIVKTDDGWRTQHRYVSTRRRDKREAEVDRKGIAR</sequence>
<dbReference type="SUPFAM" id="SSF56235">
    <property type="entry name" value="N-terminal nucleophile aminohydrolases (Ntn hydrolases)"/>
    <property type="match status" value="1"/>
</dbReference>
<dbReference type="InterPro" id="IPR002692">
    <property type="entry name" value="S45"/>
</dbReference>
<keyword evidence="4" id="KW-0865">Zymogen</keyword>
<reference evidence="8" key="1">
    <citation type="submission" date="2021-02" db="EMBL/GenBank/DDBJ databases">
        <authorList>
            <person name="Dougan E. K."/>
            <person name="Rhodes N."/>
            <person name="Thang M."/>
            <person name="Chan C."/>
        </authorList>
    </citation>
    <scope>NUCLEOTIDE SEQUENCE</scope>
</reference>
<proteinExistence type="inferred from homology"/>
<evidence type="ECO:0000256" key="2">
    <source>
        <dbReference type="ARBA" id="ARBA00022729"/>
    </source>
</evidence>
<dbReference type="InterPro" id="IPR043147">
    <property type="entry name" value="Penicillin_amidase_A-knob"/>
</dbReference>
<feature type="chain" id="PRO_5032969632" description="SnoaL-like domain-containing protein" evidence="6">
    <location>
        <begin position="31"/>
        <end position="872"/>
    </location>
</feature>
<dbReference type="OrthoDB" id="330152at2759"/>
<evidence type="ECO:0000256" key="3">
    <source>
        <dbReference type="ARBA" id="ARBA00022801"/>
    </source>
</evidence>
<dbReference type="Pfam" id="PF13577">
    <property type="entry name" value="SnoaL_4"/>
    <property type="match status" value="1"/>
</dbReference>
<evidence type="ECO:0000256" key="1">
    <source>
        <dbReference type="ARBA" id="ARBA00006586"/>
    </source>
</evidence>
<dbReference type="Pfam" id="PF01804">
    <property type="entry name" value="Penicil_amidase"/>
    <property type="match status" value="1"/>
</dbReference>
<dbReference type="Gene3D" id="1.10.439.10">
    <property type="entry name" value="Penicillin Amidohydrolase, domain 1"/>
    <property type="match status" value="1"/>
</dbReference>
<dbReference type="InterPro" id="IPR029055">
    <property type="entry name" value="Ntn_hydrolases_N"/>
</dbReference>
<dbReference type="Gene3D" id="2.30.120.10">
    <property type="match status" value="1"/>
</dbReference>
<dbReference type="InterPro" id="IPR037401">
    <property type="entry name" value="SnoaL-like"/>
</dbReference>
<gene>
    <name evidence="8" type="ORF">SPIL2461_LOCUS7054</name>
</gene>
<feature type="signal peptide" evidence="6">
    <location>
        <begin position="1"/>
        <end position="30"/>
    </location>
</feature>
<dbReference type="InterPro" id="IPR032710">
    <property type="entry name" value="NTF2-like_dom_sf"/>
</dbReference>
<dbReference type="PIRSF" id="PIRSF001227">
    <property type="entry name" value="Pen_acylase"/>
    <property type="match status" value="1"/>
</dbReference>
<protein>
    <recommendedName>
        <fullName evidence="7">SnoaL-like domain-containing protein</fullName>
    </recommendedName>
</protein>
<dbReference type="SUPFAM" id="SSF54427">
    <property type="entry name" value="NTF2-like"/>
    <property type="match status" value="1"/>
</dbReference>
<dbReference type="PANTHER" id="PTHR34218">
    <property type="entry name" value="PEPTIDASE S45 PENICILLIN AMIDASE"/>
    <property type="match status" value="1"/>
</dbReference>
<feature type="domain" description="SnoaL-like" evidence="7">
    <location>
        <begin position="736"/>
        <end position="851"/>
    </location>
</feature>
<dbReference type="CDD" id="cd00531">
    <property type="entry name" value="NTF2_like"/>
    <property type="match status" value="1"/>
</dbReference>
<evidence type="ECO:0000256" key="6">
    <source>
        <dbReference type="SAM" id="SignalP"/>
    </source>
</evidence>
<dbReference type="Gene3D" id="3.60.20.10">
    <property type="entry name" value="Glutamine Phosphoribosylpyrophosphate, subunit 1, domain 1"/>
    <property type="match status" value="1"/>
</dbReference>
<evidence type="ECO:0000256" key="4">
    <source>
        <dbReference type="ARBA" id="ARBA00023145"/>
    </source>
</evidence>
<dbReference type="Gene3D" id="1.10.1400.10">
    <property type="match status" value="1"/>
</dbReference>
<evidence type="ECO:0000259" key="7">
    <source>
        <dbReference type="Pfam" id="PF13577"/>
    </source>
</evidence>
<evidence type="ECO:0000256" key="5">
    <source>
        <dbReference type="SAM" id="MobiDB-lite"/>
    </source>
</evidence>
<dbReference type="PANTHER" id="PTHR34218:SF3">
    <property type="entry name" value="ACYL-HOMOSERINE LACTONE ACYLASE PVDQ"/>
    <property type="match status" value="1"/>
</dbReference>
<comment type="similarity">
    <text evidence="1">Belongs to the peptidase S45 family.</text>
</comment>
<dbReference type="AlphaFoldDB" id="A0A812NLK8"/>
<dbReference type="GO" id="GO:0016811">
    <property type="term" value="F:hydrolase activity, acting on carbon-nitrogen (but not peptide) bonds, in linear amides"/>
    <property type="evidence" value="ECO:0007669"/>
    <property type="project" value="InterPro"/>
</dbReference>
<dbReference type="Proteomes" id="UP000649617">
    <property type="component" value="Unassembled WGS sequence"/>
</dbReference>
<dbReference type="Gene3D" id="3.10.450.50">
    <property type="match status" value="1"/>
</dbReference>
<organism evidence="8 9">
    <name type="scientific">Symbiodinium pilosum</name>
    <name type="common">Dinoflagellate</name>
    <dbReference type="NCBI Taxonomy" id="2952"/>
    <lineage>
        <taxon>Eukaryota</taxon>
        <taxon>Sar</taxon>
        <taxon>Alveolata</taxon>
        <taxon>Dinophyceae</taxon>
        <taxon>Suessiales</taxon>
        <taxon>Symbiodiniaceae</taxon>
        <taxon>Symbiodinium</taxon>
    </lineage>
</organism>
<dbReference type="GO" id="GO:0017000">
    <property type="term" value="P:antibiotic biosynthetic process"/>
    <property type="evidence" value="ECO:0007669"/>
    <property type="project" value="InterPro"/>
</dbReference>